<dbReference type="EMBL" id="KZ987780">
    <property type="protein sequence ID" value="RKP14878.1"/>
    <property type="molecule type" value="Genomic_DNA"/>
</dbReference>
<protein>
    <submittedName>
        <fullName evidence="1">Uncharacterized protein</fullName>
    </submittedName>
</protein>
<reference evidence="2" key="1">
    <citation type="journal article" date="2018" name="Nat. Microbiol.">
        <title>Leveraging single-cell genomics to expand the fungal tree of life.</title>
        <authorList>
            <person name="Ahrendt S.R."/>
            <person name="Quandt C.A."/>
            <person name="Ciobanu D."/>
            <person name="Clum A."/>
            <person name="Salamov A."/>
            <person name="Andreopoulos B."/>
            <person name="Cheng J.F."/>
            <person name="Woyke T."/>
            <person name="Pelin A."/>
            <person name="Henrissat B."/>
            <person name="Reynolds N.K."/>
            <person name="Benny G.L."/>
            <person name="Smith M.E."/>
            <person name="James T.Y."/>
            <person name="Grigoriev I.V."/>
        </authorList>
    </citation>
    <scope>NUCLEOTIDE SEQUENCE [LARGE SCALE GENOMIC DNA]</scope>
</reference>
<sequence>FTYYWPAYPSEYSSENKNQTLNDCDGKPLTGKVPWDFAVAARLEGSAFIDGKLLNLAGCGKNTDGHFNLFKEYDGKKFPYGVGSETNPLVPYVSVAANDLDFGEFIFVKELVGLPLPDNQEHDGCLRVDDVCGTCDGGHIDFLVASSTTYKAI</sequence>
<keyword evidence="2" id="KW-1185">Reference proteome</keyword>
<organism evidence="1 2">
    <name type="scientific">Piptocephalis cylindrospora</name>
    <dbReference type="NCBI Taxonomy" id="1907219"/>
    <lineage>
        <taxon>Eukaryota</taxon>
        <taxon>Fungi</taxon>
        <taxon>Fungi incertae sedis</taxon>
        <taxon>Zoopagomycota</taxon>
        <taxon>Zoopagomycotina</taxon>
        <taxon>Zoopagomycetes</taxon>
        <taxon>Zoopagales</taxon>
        <taxon>Piptocephalidaceae</taxon>
        <taxon>Piptocephalis</taxon>
    </lineage>
</organism>
<dbReference type="AlphaFoldDB" id="A0A4P9Y6Z5"/>
<gene>
    <name evidence="1" type="ORF">BJ684DRAFT_2296</name>
</gene>
<proteinExistence type="predicted"/>
<dbReference type="Proteomes" id="UP000267251">
    <property type="component" value="Unassembled WGS sequence"/>
</dbReference>
<feature type="non-terminal residue" evidence="1">
    <location>
        <position position="1"/>
    </location>
</feature>
<dbReference type="OrthoDB" id="5985073at2759"/>
<evidence type="ECO:0000313" key="1">
    <source>
        <dbReference type="EMBL" id="RKP14878.1"/>
    </source>
</evidence>
<name>A0A4P9Y6Z5_9FUNG</name>
<accession>A0A4P9Y6Z5</accession>
<feature type="non-terminal residue" evidence="1">
    <location>
        <position position="153"/>
    </location>
</feature>
<evidence type="ECO:0000313" key="2">
    <source>
        <dbReference type="Proteomes" id="UP000267251"/>
    </source>
</evidence>